<dbReference type="PANTHER" id="PTHR22791">
    <property type="entry name" value="RING-TYPE DOMAIN-CONTAINING PROTEIN"/>
    <property type="match status" value="1"/>
</dbReference>
<keyword evidence="3" id="KW-0862">Zinc</keyword>
<feature type="region of interest" description="Disordered" evidence="5">
    <location>
        <begin position="1"/>
        <end position="23"/>
    </location>
</feature>
<reference evidence="8" key="2">
    <citation type="submission" date="2025-08" db="UniProtKB">
        <authorList>
            <consortium name="Ensembl"/>
        </authorList>
    </citation>
    <scope>IDENTIFICATION</scope>
    <source>
        <strain evidence="8">broiler</strain>
    </source>
</reference>
<dbReference type="RefSeq" id="XP_040545152.1">
    <property type="nucleotide sequence ID" value="XM_040689218.2"/>
</dbReference>
<dbReference type="PANTHER" id="PTHR22791:SF28">
    <property type="entry name" value="E3 UBIQUITIN-PROTEIN LIGASE RNF186"/>
    <property type="match status" value="1"/>
</dbReference>
<organism evidence="8 9">
    <name type="scientific">Gallus gallus</name>
    <name type="common">Chicken</name>
    <dbReference type="NCBI Taxonomy" id="9031"/>
    <lineage>
        <taxon>Eukaryota</taxon>
        <taxon>Metazoa</taxon>
        <taxon>Chordata</taxon>
        <taxon>Craniata</taxon>
        <taxon>Vertebrata</taxon>
        <taxon>Euteleostomi</taxon>
        <taxon>Archelosauria</taxon>
        <taxon>Archosauria</taxon>
        <taxon>Dinosauria</taxon>
        <taxon>Saurischia</taxon>
        <taxon>Theropoda</taxon>
        <taxon>Coelurosauria</taxon>
        <taxon>Aves</taxon>
        <taxon>Neognathae</taxon>
        <taxon>Galloanserae</taxon>
        <taxon>Galliformes</taxon>
        <taxon>Phasianidae</taxon>
        <taxon>Phasianinae</taxon>
        <taxon>Gallus</taxon>
    </lineage>
</organism>
<feature type="transmembrane region" description="Helical" evidence="6">
    <location>
        <begin position="269"/>
        <end position="288"/>
    </location>
</feature>
<dbReference type="GlyGen" id="A0A8V0ZFH5">
    <property type="glycosylation" value="1 site"/>
</dbReference>
<evidence type="ECO:0000256" key="1">
    <source>
        <dbReference type="ARBA" id="ARBA00022723"/>
    </source>
</evidence>
<dbReference type="GeneTree" id="ENSGT00510000049175"/>
<reference evidence="8" key="3">
    <citation type="submission" date="2025-09" db="UniProtKB">
        <authorList>
            <consortium name="Ensembl"/>
        </authorList>
    </citation>
    <scope>IDENTIFICATION</scope>
    <source>
        <strain evidence="8">broiler</strain>
    </source>
</reference>
<evidence type="ECO:0000313" key="8">
    <source>
        <dbReference type="Ensembl" id="ENSGALP00010029490.1"/>
    </source>
</evidence>
<evidence type="ECO:0000256" key="2">
    <source>
        <dbReference type="ARBA" id="ARBA00022771"/>
    </source>
</evidence>
<dbReference type="GO" id="GO:0008270">
    <property type="term" value="F:zinc ion binding"/>
    <property type="evidence" value="ECO:0007669"/>
    <property type="project" value="UniProtKB-KW"/>
</dbReference>
<keyword evidence="1" id="KW-0479">Metal-binding</keyword>
<evidence type="ECO:0000256" key="4">
    <source>
        <dbReference type="PROSITE-ProRule" id="PRU00175"/>
    </source>
</evidence>
<dbReference type="SMART" id="SM00184">
    <property type="entry name" value="RING"/>
    <property type="match status" value="1"/>
</dbReference>
<keyword evidence="2 4" id="KW-0863">Zinc-finger</keyword>
<feature type="compositionally biased region" description="Basic and acidic residues" evidence="5">
    <location>
        <begin position="1"/>
        <end position="14"/>
    </location>
</feature>
<sequence length="338" mass="36670">MHTTGIKEHIKGDRNLGNPSAKGRQTALRFISMEKSTDKLSSENEWTASGVPQAEKVSPAPTAGAAGMSGAGPHAEIAPDVERLAFTEGHSKELESSPGTELDSPDALKAAFSEGDGLNAASLAMVTNPSSPEVRSSERNDQTSPTSSLADMDCLVCFNKYNIYRVPKLLGCQHAFCAVCLKLILRKEENTWVISCPLCRKNTFVSGGLIRTLPNKEEIMDLLEHPDSCPEVHVSGIGLDSSSWAQSSQDVLNRDQTIPADNRLAVQRLVLLLLLLVILTILILPFIYSGMIKWVICIMLTLGLVMSMVLCCTPKFYWSCNGSSLRSCHKETHIAAIA</sequence>
<dbReference type="RefSeq" id="XP_004947539.3">
    <property type="nucleotide sequence ID" value="XM_004947482.5"/>
</dbReference>
<evidence type="ECO:0000259" key="7">
    <source>
        <dbReference type="PROSITE" id="PS50089"/>
    </source>
</evidence>
<dbReference type="Pfam" id="PF13639">
    <property type="entry name" value="zf-RING_2"/>
    <property type="match status" value="1"/>
</dbReference>
<dbReference type="SUPFAM" id="SSF57850">
    <property type="entry name" value="RING/U-box"/>
    <property type="match status" value="1"/>
</dbReference>
<keyword evidence="6" id="KW-0812">Transmembrane</keyword>
<dbReference type="GeneID" id="101751836"/>
<dbReference type="CTD" id="54546"/>
<dbReference type="InterPro" id="IPR001841">
    <property type="entry name" value="Znf_RING"/>
</dbReference>
<evidence type="ECO:0000256" key="6">
    <source>
        <dbReference type="SAM" id="Phobius"/>
    </source>
</evidence>
<keyword evidence="9" id="KW-1185">Reference proteome</keyword>
<feature type="transmembrane region" description="Helical" evidence="6">
    <location>
        <begin position="295"/>
        <end position="318"/>
    </location>
</feature>
<dbReference type="OMA" id="MHTTGIK"/>
<dbReference type="KEGG" id="gga:101751836"/>
<evidence type="ECO:0000256" key="5">
    <source>
        <dbReference type="SAM" id="MobiDB-lite"/>
    </source>
</evidence>
<name>A0A8V0ZFH5_CHICK</name>
<keyword evidence="6" id="KW-0472">Membrane</keyword>
<dbReference type="PROSITE" id="PS50089">
    <property type="entry name" value="ZF_RING_2"/>
    <property type="match status" value="1"/>
</dbReference>
<reference evidence="8" key="1">
    <citation type="submission" date="2020-11" db="EMBL/GenBank/DDBJ databases">
        <title>Gallus gallus (Chicken) genome, bGalGal1, GRCg7b, maternal haplotype autosomes + Z &amp; W.</title>
        <authorList>
            <person name="Warren W."/>
            <person name="Formenti G."/>
            <person name="Fedrigo O."/>
            <person name="Haase B."/>
            <person name="Mountcastle J."/>
            <person name="Balacco J."/>
            <person name="Tracey A."/>
            <person name="Schneider V."/>
            <person name="Okimoto R."/>
            <person name="Cheng H."/>
            <person name="Hawken R."/>
            <person name="Howe K."/>
            <person name="Jarvis E.D."/>
        </authorList>
    </citation>
    <scope>NUCLEOTIDE SEQUENCE [LARGE SCALE GENOMIC DNA]</scope>
    <source>
        <strain evidence="8">Broiler</strain>
    </source>
</reference>
<dbReference type="CDD" id="cd16557">
    <property type="entry name" value="RING-HC_RNF186"/>
    <property type="match status" value="1"/>
</dbReference>
<dbReference type="Proteomes" id="UP000000539">
    <property type="component" value="Chromosome 21"/>
</dbReference>
<dbReference type="InterPro" id="IPR013083">
    <property type="entry name" value="Znf_RING/FYVE/PHD"/>
</dbReference>
<dbReference type="PROSITE" id="PS00518">
    <property type="entry name" value="ZF_RING_1"/>
    <property type="match status" value="1"/>
</dbReference>
<evidence type="ECO:0000313" key="9">
    <source>
        <dbReference type="Proteomes" id="UP000000539"/>
    </source>
</evidence>
<dbReference type="Ensembl" id="ENSGALT00010049935.1">
    <property type="protein sequence ID" value="ENSGALP00010029490.1"/>
    <property type="gene ID" value="ENSGALG00010020672.1"/>
</dbReference>
<feature type="region of interest" description="Disordered" evidence="5">
    <location>
        <begin position="127"/>
        <end position="147"/>
    </location>
</feature>
<keyword evidence="6" id="KW-1133">Transmembrane helix</keyword>
<dbReference type="InterPro" id="IPR051435">
    <property type="entry name" value="RING_finger_E3_ubiq-ligases"/>
</dbReference>
<gene>
    <name evidence="8" type="primary">RNF186</name>
</gene>
<feature type="region of interest" description="Disordered" evidence="5">
    <location>
        <begin position="35"/>
        <end position="74"/>
    </location>
</feature>
<evidence type="ECO:0000256" key="3">
    <source>
        <dbReference type="ARBA" id="ARBA00022833"/>
    </source>
</evidence>
<dbReference type="Gene3D" id="3.30.40.10">
    <property type="entry name" value="Zinc/RING finger domain, C3HC4 (zinc finger)"/>
    <property type="match status" value="1"/>
</dbReference>
<proteinExistence type="predicted"/>
<accession>A0A8V0ZFH5</accession>
<dbReference type="OrthoDB" id="6106880at2759"/>
<feature type="domain" description="RING-type" evidence="7">
    <location>
        <begin position="154"/>
        <end position="200"/>
    </location>
</feature>
<dbReference type="AlphaFoldDB" id="A0A8V0ZFH5"/>
<dbReference type="InterPro" id="IPR017907">
    <property type="entry name" value="Znf_RING_CS"/>
</dbReference>
<protein>
    <submittedName>
        <fullName evidence="8">Ring finger protein 186</fullName>
    </submittedName>
</protein>